<dbReference type="Gene3D" id="3.40.50.2300">
    <property type="match status" value="1"/>
</dbReference>
<dbReference type="InterPro" id="IPR011006">
    <property type="entry name" value="CheY-like_superfamily"/>
</dbReference>
<dbReference type="InterPro" id="IPR001789">
    <property type="entry name" value="Sig_transdc_resp-reg_receiver"/>
</dbReference>
<reference evidence="3" key="1">
    <citation type="submission" date="2020-01" db="EMBL/GenBank/DDBJ databases">
        <authorList>
            <person name="Meier V. D."/>
            <person name="Meier V D."/>
        </authorList>
    </citation>
    <scope>NUCLEOTIDE SEQUENCE</scope>
    <source>
        <strain evidence="3">HLG_WM_MAG_03</strain>
    </source>
</reference>
<dbReference type="AlphaFoldDB" id="A0A6S6T883"/>
<dbReference type="EMBL" id="CACVAR010000221">
    <property type="protein sequence ID" value="CAA6812808.1"/>
    <property type="molecule type" value="Genomic_DNA"/>
</dbReference>
<keyword evidence="1" id="KW-0597">Phosphoprotein</keyword>
<evidence type="ECO:0000313" key="3">
    <source>
        <dbReference type="EMBL" id="CAA6812808.1"/>
    </source>
</evidence>
<name>A0A6S6T883_9BACT</name>
<dbReference type="SUPFAM" id="SSF52172">
    <property type="entry name" value="CheY-like"/>
    <property type="match status" value="1"/>
</dbReference>
<protein>
    <submittedName>
        <fullName evidence="3">Two-component system response regulator, LytR/AlgR family</fullName>
    </submittedName>
</protein>
<dbReference type="InterPro" id="IPR052048">
    <property type="entry name" value="ST_Response_Regulator"/>
</dbReference>
<dbReference type="PANTHER" id="PTHR43228">
    <property type="entry name" value="TWO-COMPONENT RESPONSE REGULATOR"/>
    <property type="match status" value="1"/>
</dbReference>
<dbReference type="GO" id="GO:0000160">
    <property type="term" value="P:phosphorelay signal transduction system"/>
    <property type="evidence" value="ECO:0007669"/>
    <property type="project" value="InterPro"/>
</dbReference>
<feature type="domain" description="Response regulatory" evidence="2">
    <location>
        <begin position="2"/>
        <end position="83"/>
    </location>
</feature>
<dbReference type="Pfam" id="PF00072">
    <property type="entry name" value="Response_reg"/>
    <property type="match status" value="1"/>
</dbReference>
<dbReference type="PANTHER" id="PTHR43228:SF1">
    <property type="entry name" value="TWO-COMPONENT RESPONSE REGULATOR ARR22"/>
    <property type="match status" value="1"/>
</dbReference>
<feature type="non-terminal residue" evidence="3">
    <location>
        <position position="83"/>
    </location>
</feature>
<gene>
    <name evidence="3" type="ORF">HELGO_WM41983</name>
</gene>
<organism evidence="3">
    <name type="scientific">uncultured Sulfurovum sp</name>
    <dbReference type="NCBI Taxonomy" id="269237"/>
    <lineage>
        <taxon>Bacteria</taxon>
        <taxon>Pseudomonadati</taxon>
        <taxon>Campylobacterota</taxon>
        <taxon>Epsilonproteobacteria</taxon>
        <taxon>Campylobacterales</taxon>
        <taxon>Sulfurovaceae</taxon>
        <taxon>Sulfurovum</taxon>
        <taxon>environmental samples</taxon>
    </lineage>
</organism>
<accession>A0A6S6T883</accession>
<dbReference type="PROSITE" id="PS50110">
    <property type="entry name" value="RESPONSE_REGULATORY"/>
    <property type="match status" value="1"/>
</dbReference>
<evidence type="ECO:0000256" key="1">
    <source>
        <dbReference type="PROSITE-ProRule" id="PRU00169"/>
    </source>
</evidence>
<sequence>MKVLIVDDESLALSRLKRLLKEAGITDITACENGLEAMKEIGKNHFDLAFLDISMPQISGLELANHIMEVSPKTFIVFQTAYS</sequence>
<feature type="modified residue" description="4-aspartylphosphate" evidence="1">
    <location>
        <position position="52"/>
    </location>
</feature>
<proteinExistence type="predicted"/>
<evidence type="ECO:0000259" key="2">
    <source>
        <dbReference type="PROSITE" id="PS50110"/>
    </source>
</evidence>